<dbReference type="PANTHER" id="PTHR44129">
    <property type="entry name" value="WD REPEAT-CONTAINING PROTEIN POP1"/>
    <property type="match status" value="1"/>
</dbReference>
<protein>
    <submittedName>
        <fullName evidence="3">Uncharacterized protein</fullName>
    </submittedName>
</protein>
<reference evidence="3" key="1">
    <citation type="submission" date="2021-01" db="EMBL/GenBank/DDBJ databases">
        <authorList>
            <consortium name="Genoscope - CEA"/>
            <person name="William W."/>
        </authorList>
    </citation>
    <scope>NUCLEOTIDE SEQUENCE</scope>
</reference>
<gene>
    <name evidence="3" type="ORF">PPENT_87.1.T1340005</name>
</gene>
<sequence length="376" mass="44465">MEEYLGIIKHAKIKVLKQKHENELDQVHIQVKTQDYDPISGNRKTNSQGEFITFLIKDLYDNYDGKVNEFLWSDQGKKKDLILIKGKAGSGKSRASHYTISPNWIQIYVSLPSLKDPHHNLIDQALKSENYNIDNIQIREFKDAVINVKLKIVLILESYDEMKFDCIALSNQQNGLRSQSLSIRINSKRDYYYKRRNLNSIGYQTWFYGQNIDTLKEIEILPFSYEQSSQYIKQYVEISVKRTIKKFYQFLKQLKGQNFSLEQFKLIWNQLENIINSMVLLQQNSEVLFSSQDVDTQNKFKQYSLLLLQNQIRWYLQKRNFFNCGESKNSLSNQQCEYKSFIDNSIYDGIIVYVLPNISQFFSKPNLIRDLLKRII</sequence>
<dbReference type="OrthoDB" id="2443807at2759"/>
<evidence type="ECO:0000256" key="1">
    <source>
        <dbReference type="ARBA" id="ARBA00022574"/>
    </source>
</evidence>
<dbReference type="EMBL" id="CAJJDO010000134">
    <property type="protein sequence ID" value="CAD8203450.1"/>
    <property type="molecule type" value="Genomic_DNA"/>
</dbReference>
<name>A0A8S1XQT4_9CILI</name>
<comment type="caution">
    <text evidence="3">The sequence shown here is derived from an EMBL/GenBank/DDBJ whole genome shotgun (WGS) entry which is preliminary data.</text>
</comment>
<accession>A0A8S1XQT4</accession>
<keyword evidence="4" id="KW-1185">Reference proteome</keyword>
<dbReference type="InterPro" id="IPR050349">
    <property type="entry name" value="WD_LIS1/nudF_dynein_reg"/>
</dbReference>
<dbReference type="Proteomes" id="UP000689195">
    <property type="component" value="Unassembled WGS sequence"/>
</dbReference>
<evidence type="ECO:0000313" key="3">
    <source>
        <dbReference type="EMBL" id="CAD8203450.1"/>
    </source>
</evidence>
<keyword evidence="1" id="KW-0853">WD repeat</keyword>
<evidence type="ECO:0000256" key="2">
    <source>
        <dbReference type="ARBA" id="ARBA00022737"/>
    </source>
</evidence>
<dbReference type="AlphaFoldDB" id="A0A8S1XQT4"/>
<organism evidence="3 4">
    <name type="scientific">Paramecium pentaurelia</name>
    <dbReference type="NCBI Taxonomy" id="43138"/>
    <lineage>
        <taxon>Eukaryota</taxon>
        <taxon>Sar</taxon>
        <taxon>Alveolata</taxon>
        <taxon>Ciliophora</taxon>
        <taxon>Intramacronucleata</taxon>
        <taxon>Oligohymenophorea</taxon>
        <taxon>Peniculida</taxon>
        <taxon>Parameciidae</taxon>
        <taxon>Paramecium</taxon>
    </lineage>
</organism>
<proteinExistence type="predicted"/>
<evidence type="ECO:0000313" key="4">
    <source>
        <dbReference type="Proteomes" id="UP000689195"/>
    </source>
</evidence>
<keyword evidence="2" id="KW-0677">Repeat</keyword>